<dbReference type="InterPro" id="IPR010754">
    <property type="entry name" value="OPA3-like"/>
</dbReference>
<dbReference type="Proteomes" id="UP001159405">
    <property type="component" value="Unassembled WGS sequence"/>
</dbReference>
<comment type="caution">
    <text evidence="4">The sequence shown here is derived from an EMBL/GenBank/DDBJ whole genome shotgun (WGS) entry which is preliminary data.</text>
</comment>
<dbReference type="PANTHER" id="PTHR12499:SF0">
    <property type="entry name" value="OPTIC ATROPHY 3 PROTEIN"/>
    <property type="match status" value="1"/>
</dbReference>
<name>A0ABN8PSP2_9CNID</name>
<proteinExistence type="inferred from homology"/>
<sequence>MVVGAFPLFKLVSLAVKQISKPVANSLKSAAKQNEFFRRYVCVWPGQGYHWFETRVRMKLMGLSGPDKVQPLSEQVAVDVGAELLGESLIFGIATLTLYFEYRRGQKKEAKKEEEQNRKLTDLQNQIKELELTVDTNAAQIRELTRLVHSKQS</sequence>
<protein>
    <recommendedName>
        <fullName evidence="6">OPA3-like protein</fullName>
    </recommendedName>
</protein>
<reference evidence="4 5" key="1">
    <citation type="submission" date="2022-05" db="EMBL/GenBank/DDBJ databases">
        <authorList>
            <consortium name="Genoscope - CEA"/>
            <person name="William W."/>
        </authorList>
    </citation>
    <scope>NUCLEOTIDE SEQUENCE [LARGE SCALE GENOMIC DNA]</scope>
</reference>
<organism evidence="4 5">
    <name type="scientific">Porites lobata</name>
    <dbReference type="NCBI Taxonomy" id="104759"/>
    <lineage>
        <taxon>Eukaryota</taxon>
        <taxon>Metazoa</taxon>
        <taxon>Cnidaria</taxon>
        <taxon>Anthozoa</taxon>
        <taxon>Hexacorallia</taxon>
        <taxon>Scleractinia</taxon>
        <taxon>Fungiina</taxon>
        <taxon>Poritidae</taxon>
        <taxon>Porites</taxon>
    </lineage>
</organism>
<feature type="coiled-coil region" evidence="3">
    <location>
        <begin position="103"/>
        <end position="147"/>
    </location>
</feature>
<accession>A0ABN8PSP2</accession>
<dbReference type="EMBL" id="CALNXK010000088">
    <property type="protein sequence ID" value="CAH3150063.1"/>
    <property type="molecule type" value="Genomic_DNA"/>
</dbReference>
<evidence type="ECO:0000256" key="3">
    <source>
        <dbReference type="SAM" id="Coils"/>
    </source>
</evidence>
<comment type="similarity">
    <text evidence="1">Belongs to the OPA3 family.</text>
</comment>
<evidence type="ECO:0000313" key="5">
    <source>
        <dbReference type="Proteomes" id="UP001159405"/>
    </source>
</evidence>
<dbReference type="PANTHER" id="PTHR12499">
    <property type="entry name" value="OPTIC ATROPHY 3 PROTEIN OPA3"/>
    <property type="match status" value="1"/>
</dbReference>
<evidence type="ECO:0000313" key="4">
    <source>
        <dbReference type="EMBL" id="CAH3150063.1"/>
    </source>
</evidence>
<evidence type="ECO:0008006" key="6">
    <source>
        <dbReference type="Google" id="ProtNLM"/>
    </source>
</evidence>
<evidence type="ECO:0000256" key="1">
    <source>
        <dbReference type="ARBA" id="ARBA00007584"/>
    </source>
</evidence>
<keyword evidence="2 3" id="KW-0175">Coiled coil</keyword>
<gene>
    <name evidence="4" type="ORF">PLOB_00047232</name>
</gene>
<keyword evidence="5" id="KW-1185">Reference proteome</keyword>
<dbReference type="Pfam" id="PF07047">
    <property type="entry name" value="OPA3"/>
    <property type="match status" value="1"/>
</dbReference>
<evidence type="ECO:0000256" key="2">
    <source>
        <dbReference type="ARBA" id="ARBA00023054"/>
    </source>
</evidence>